<keyword evidence="5" id="KW-0479">Metal-binding</keyword>
<dbReference type="InterPro" id="IPR050238">
    <property type="entry name" value="DNA_Rep/Repair_Clamp_Loader"/>
</dbReference>
<feature type="region of interest" description="Disordered" evidence="12">
    <location>
        <begin position="385"/>
        <end position="427"/>
    </location>
</feature>
<feature type="compositionally biased region" description="Basic and acidic residues" evidence="12">
    <location>
        <begin position="530"/>
        <end position="542"/>
    </location>
</feature>
<dbReference type="NCBIfam" id="NF004046">
    <property type="entry name" value="PRK05563.1"/>
    <property type="match status" value="1"/>
</dbReference>
<comment type="catalytic activity">
    <reaction evidence="10 11">
        <text>DNA(n) + a 2'-deoxyribonucleoside 5'-triphosphate = DNA(n+1) + diphosphate</text>
        <dbReference type="Rhea" id="RHEA:22508"/>
        <dbReference type="Rhea" id="RHEA-COMP:17339"/>
        <dbReference type="Rhea" id="RHEA-COMP:17340"/>
        <dbReference type="ChEBI" id="CHEBI:33019"/>
        <dbReference type="ChEBI" id="CHEBI:61560"/>
        <dbReference type="ChEBI" id="CHEBI:173112"/>
        <dbReference type="EC" id="2.7.7.7"/>
    </reaction>
</comment>
<dbReference type="InterPro" id="IPR012763">
    <property type="entry name" value="DNA_pol_III_sug/sutau_N"/>
</dbReference>
<dbReference type="PANTHER" id="PTHR11669">
    <property type="entry name" value="REPLICATION FACTOR C / DNA POLYMERASE III GAMMA-TAU SUBUNIT"/>
    <property type="match status" value="1"/>
</dbReference>
<dbReference type="InterPro" id="IPR022754">
    <property type="entry name" value="DNA_pol_III_gamma-3"/>
</dbReference>
<dbReference type="Pfam" id="PF12169">
    <property type="entry name" value="DNA_pol3_gamma3"/>
    <property type="match status" value="1"/>
</dbReference>
<evidence type="ECO:0000256" key="12">
    <source>
        <dbReference type="SAM" id="MobiDB-lite"/>
    </source>
</evidence>
<dbReference type="Proteomes" id="UP000189674">
    <property type="component" value="Chromosome"/>
</dbReference>
<dbReference type="Gene3D" id="3.40.50.300">
    <property type="entry name" value="P-loop containing nucleotide triphosphate hydrolases"/>
    <property type="match status" value="1"/>
</dbReference>
<comment type="similarity">
    <text evidence="1 11">Belongs to the DnaX/STICHEL family.</text>
</comment>
<organism evidence="14 15">
    <name type="scientific">Anaerohalosphaera lusitana</name>
    <dbReference type="NCBI Taxonomy" id="1936003"/>
    <lineage>
        <taxon>Bacteria</taxon>
        <taxon>Pseudomonadati</taxon>
        <taxon>Planctomycetota</taxon>
        <taxon>Phycisphaerae</taxon>
        <taxon>Sedimentisphaerales</taxon>
        <taxon>Anaerohalosphaeraceae</taxon>
        <taxon>Anaerohalosphaera</taxon>
    </lineage>
</organism>
<keyword evidence="3 11" id="KW-0548">Nucleotidyltransferase</keyword>
<evidence type="ECO:0000256" key="2">
    <source>
        <dbReference type="ARBA" id="ARBA00022679"/>
    </source>
</evidence>
<dbReference type="InterPro" id="IPR008921">
    <property type="entry name" value="DNA_pol3_clamp-load_cplx_C"/>
</dbReference>
<dbReference type="Gene3D" id="1.20.272.10">
    <property type="match status" value="1"/>
</dbReference>
<dbReference type="RefSeq" id="WP_146659654.1">
    <property type="nucleotide sequence ID" value="NZ_CP019791.1"/>
</dbReference>
<evidence type="ECO:0000256" key="6">
    <source>
        <dbReference type="ARBA" id="ARBA00022741"/>
    </source>
</evidence>
<dbReference type="EC" id="2.7.7.7" evidence="11"/>
<keyword evidence="2 11" id="KW-0808">Transferase</keyword>
<dbReference type="GO" id="GO:0009360">
    <property type="term" value="C:DNA polymerase III complex"/>
    <property type="evidence" value="ECO:0007669"/>
    <property type="project" value="InterPro"/>
</dbReference>
<dbReference type="Pfam" id="PF13177">
    <property type="entry name" value="DNA_pol3_delta2"/>
    <property type="match status" value="1"/>
</dbReference>
<dbReference type="OrthoDB" id="9810148at2"/>
<protein>
    <recommendedName>
        <fullName evidence="11">DNA polymerase III subunit gamma/tau</fullName>
        <ecNumber evidence="11">2.7.7.7</ecNumber>
    </recommendedName>
</protein>
<dbReference type="GO" id="GO:0003887">
    <property type="term" value="F:DNA-directed DNA polymerase activity"/>
    <property type="evidence" value="ECO:0007669"/>
    <property type="project" value="UniProtKB-KW"/>
</dbReference>
<dbReference type="CDD" id="cd18137">
    <property type="entry name" value="HLD_clamp_pol_III_gamma_tau"/>
    <property type="match status" value="1"/>
</dbReference>
<keyword evidence="6 11" id="KW-0547">Nucleotide-binding</keyword>
<dbReference type="Pfam" id="PF22608">
    <property type="entry name" value="DNAX_ATPase_lid"/>
    <property type="match status" value="1"/>
</dbReference>
<evidence type="ECO:0000256" key="5">
    <source>
        <dbReference type="ARBA" id="ARBA00022723"/>
    </source>
</evidence>
<evidence type="ECO:0000256" key="9">
    <source>
        <dbReference type="ARBA" id="ARBA00022932"/>
    </source>
</evidence>
<dbReference type="GO" id="GO:0046872">
    <property type="term" value="F:metal ion binding"/>
    <property type="evidence" value="ECO:0007669"/>
    <property type="project" value="UniProtKB-KW"/>
</dbReference>
<dbReference type="InterPro" id="IPR027417">
    <property type="entry name" value="P-loop_NTPase"/>
</dbReference>
<evidence type="ECO:0000256" key="7">
    <source>
        <dbReference type="ARBA" id="ARBA00022833"/>
    </source>
</evidence>
<evidence type="ECO:0000256" key="10">
    <source>
        <dbReference type="ARBA" id="ARBA00049244"/>
    </source>
</evidence>
<dbReference type="EMBL" id="CP019791">
    <property type="protein sequence ID" value="AQT67423.1"/>
    <property type="molecule type" value="Genomic_DNA"/>
</dbReference>
<evidence type="ECO:0000313" key="15">
    <source>
        <dbReference type="Proteomes" id="UP000189674"/>
    </source>
</evidence>
<comment type="subunit">
    <text evidence="11">DNA polymerase III contains a core (composed of alpha, epsilon and theta chains) that associates with a tau subunit. This core dimerizes to form the POLIII' complex. PolIII' associates with the gamma complex (composed of gamma, delta, delta', psi and chi chains) and with the beta chain to form the complete DNA polymerase III complex.</text>
</comment>
<dbReference type="STRING" id="1936003.STSP2_00568"/>
<dbReference type="CDD" id="cd00009">
    <property type="entry name" value="AAA"/>
    <property type="match status" value="1"/>
</dbReference>
<evidence type="ECO:0000256" key="1">
    <source>
        <dbReference type="ARBA" id="ARBA00006360"/>
    </source>
</evidence>
<dbReference type="InterPro" id="IPR003593">
    <property type="entry name" value="AAA+_ATPase"/>
</dbReference>
<evidence type="ECO:0000256" key="11">
    <source>
        <dbReference type="RuleBase" id="RU364063"/>
    </source>
</evidence>
<dbReference type="InterPro" id="IPR045085">
    <property type="entry name" value="HLD_clamp_pol_III_gamma_tau"/>
</dbReference>
<dbReference type="KEGG" id="alus:STSP2_00568"/>
<dbReference type="GO" id="GO:0003677">
    <property type="term" value="F:DNA binding"/>
    <property type="evidence" value="ECO:0007669"/>
    <property type="project" value="InterPro"/>
</dbReference>
<dbReference type="GO" id="GO:0006261">
    <property type="term" value="P:DNA-templated DNA replication"/>
    <property type="evidence" value="ECO:0007669"/>
    <property type="project" value="TreeGrafter"/>
</dbReference>
<dbReference type="Gene3D" id="1.10.8.60">
    <property type="match status" value="1"/>
</dbReference>
<keyword evidence="7" id="KW-0862">Zinc</keyword>
<evidence type="ECO:0000256" key="3">
    <source>
        <dbReference type="ARBA" id="ARBA00022695"/>
    </source>
</evidence>
<evidence type="ECO:0000256" key="8">
    <source>
        <dbReference type="ARBA" id="ARBA00022840"/>
    </source>
</evidence>
<feature type="region of interest" description="Disordered" evidence="12">
    <location>
        <begin position="513"/>
        <end position="542"/>
    </location>
</feature>
<dbReference type="SUPFAM" id="SSF52540">
    <property type="entry name" value="P-loop containing nucleoside triphosphate hydrolases"/>
    <property type="match status" value="1"/>
</dbReference>
<keyword evidence="9 11" id="KW-0239">DNA-directed DNA polymerase</keyword>
<feature type="domain" description="AAA+ ATPase" evidence="13">
    <location>
        <begin position="37"/>
        <end position="181"/>
    </location>
</feature>
<keyword evidence="15" id="KW-1185">Reference proteome</keyword>
<gene>
    <name evidence="14" type="primary">dnaX_1</name>
    <name evidence="11" type="synonym">dnaX</name>
    <name evidence="14" type="ORF">STSP2_00568</name>
</gene>
<dbReference type="AlphaFoldDB" id="A0A1U9NHM7"/>
<comment type="function">
    <text evidence="11">DNA polymerase III is a complex, multichain enzyme responsible for most of the replicative synthesis in bacteria. This DNA polymerase also exhibits 3' to 5' exonuclease activity.</text>
</comment>
<dbReference type="SUPFAM" id="SSF48019">
    <property type="entry name" value="post-AAA+ oligomerization domain-like"/>
    <property type="match status" value="1"/>
</dbReference>
<keyword evidence="4 11" id="KW-0235">DNA replication</keyword>
<dbReference type="NCBIfam" id="TIGR02397">
    <property type="entry name" value="dnaX_nterm"/>
    <property type="match status" value="1"/>
</dbReference>
<sequence>MAYTVLARRYRSQTFDDVVGQDAVAQTLKNAIKKDKVAHAYLFSGTRGVGKTTMARILAKSLNCLNADEPTAEPCCECDSCVAINTGEDIDVIEIDGASNRGIENIRELRQNAIYRPARSRFKIYIIDEVHMLTVDAFNALLKILEEPPAHVKFIFATTEPNKVLPTIQSRCQRFDFSSINPETICAQLKKILQNEGIKYEDELVLHVARLANGSMRDALSLLDQLISAGVEPLTVELLEEFLGEPSREQVAQLIGYIGDSEAAAVLQAIESLIKTGQTPILIVDSLIDQMRDMMVLKAASKESDLLILTPSERDTLSKLSEKFDIPGLIYNITALEKLRWTIKNSETPRALLEASILRFALSEHFLGVEQLLAKIQSGGGNAGGAGLKKNFPPSLDAKKSASAGPTGVPQPGQQNSSEPAQPQQQQVLNGPVTLESLKDNWTAILDSAVGPYAKLPGFLKQTVPQELAGNTLTLGAATSFVMKRFESLHGRIEEFLSAATGQKLIVKIEKAKASGKHIPKPQSPGSKLSAEERDEAEKDPAVKLLRNGLDANIAMIERVPQDQNRSA</sequence>
<keyword evidence="8 11" id="KW-0067">ATP-binding</keyword>
<reference evidence="15" key="1">
    <citation type="submission" date="2017-02" db="EMBL/GenBank/DDBJ databases">
        <title>Comparative genomics and description of representatives of a novel lineage of planctomycetes thriving in anoxic sediments.</title>
        <authorList>
            <person name="Spring S."/>
            <person name="Bunk B."/>
            <person name="Sproer C."/>
        </authorList>
    </citation>
    <scope>NUCLEOTIDE SEQUENCE [LARGE SCALE GENOMIC DNA]</scope>
    <source>
        <strain evidence="15">ST-NAGAB-D1</strain>
    </source>
</reference>
<dbReference type="PANTHER" id="PTHR11669:SF0">
    <property type="entry name" value="PROTEIN STICHEL-LIKE 2"/>
    <property type="match status" value="1"/>
</dbReference>
<evidence type="ECO:0000256" key="4">
    <source>
        <dbReference type="ARBA" id="ARBA00022705"/>
    </source>
</evidence>
<dbReference type="GO" id="GO:0005524">
    <property type="term" value="F:ATP binding"/>
    <property type="evidence" value="ECO:0007669"/>
    <property type="project" value="UniProtKB-KW"/>
</dbReference>
<accession>A0A1U9NHM7</accession>
<feature type="compositionally biased region" description="Polar residues" evidence="12">
    <location>
        <begin position="412"/>
        <end position="427"/>
    </location>
</feature>
<name>A0A1U9NHM7_9BACT</name>
<dbReference type="FunFam" id="1.10.8.60:FF:000013">
    <property type="entry name" value="DNA polymerase III subunit gamma/tau"/>
    <property type="match status" value="1"/>
</dbReference>
<evidence type="ECO:0000259" key="13">
    <source>
        <dbReference type="SMART" id="SM00382"/>
    </source>
</evidence>
<evidence type="ECO:0000313" key="14">
    <source>
        <dbReference type="EMBL" id="AQT67423.1"/>
    </source>
</evidence>
<dbReference type="SMART" id="SM00382">
    <property type="entry name" value="AAA"/>
    <property type="match status" value="1"/>
</dbReference>
<proteinExistence type="inferred from homology"/>
<dbReference type="FunFam" id="3.40.50.300:FF:000014">
    <property type="entry name" value="DNA polymerase III subunit gamma/tau"/>
    <property type="match status" value="1"/>
</dbReference>